<feature type="non-terminal residue" evidence="1">
    <location>
        <position position="1"/>
    </location>
</feature>
<protein>
    <submittedName>
        <fullName evidence="1">Uncharacterized protein</fullName>
    </submittedName>
</protein>
<keyword evidence="2" id="KW-1185">Reference proteome</keyword>
<evidence type="ECO:0000313" key="2">
    <source>
        <dbReference type="Proteomes" id="UP000027195"/>
    </source>
</evidence>
<reference evidence="2" key="1">
    <citation type="journal article" date="2014" name="Proc. Natl. Acad. Sci. U.S.A.">
        <title>Extensive sampling of basidiomycete genomes demonstrates inadequacy of the white-rot/brown-rot paradigm for wood decay fungi.</title>
        <authorList>
            <person name="Riley R."/>
            <person name="Salamov A.A."/>
            <person name="Brown D.W."/>
            <person name="Nagy L.G."/>
            <person name="Floudas D."/>
            <person name="Held B.W."/>
            <person name="Levasseur A."/>
            <person name="Lombard V."/>
            <person name="Morin E."/>
            <person name="Otillar R."/>
            <person name="Lindquist E.A."/>
            <person name="Sun H."/>
            <person name="LaButti K.M."/>
            <person name="Schmutz J."/>
            <person name="Jabbour D."/>
            <person name="Luo H."/>
            <person name="Baker S.E."/>
            <person name="Pisabarro A.G."/>
            <person name="Walton J.D."/>
            <person name="Blanchette R.A."/>
            <person name="Henrissat B."/>
            <person name="Martin F."/>
            <person name="Cullen D."/>
            <person name="Hibbett D.S."/>
            <person name="Grigoriev I.V."/>
        </authorList>
    </citation>
    <scope>NUCLEOTIDE SEQUENCE [LARGE SCALE GENOMIC DNA]</scope>
    <source>
        <strain evidence="2">FD-172 SS1</strain>
    </source>
</reference>
<gene>
    <name evidence="1" type="ORF">BOTBODRAFT_106294</name>
</gene>
<dbReference type="AlphaFoldDB" id="A0A067MQW4"/>
<dbReference type="HOGENOM" id="CLU_2873733_0_0_1"/>
<sequence length="64" mass="7679">RIRLFFSFVYEKIRYPCALTQWFQAVRDHSIRTRGSGRLSPHAMTTEILLRRSFTFICWCGTHI</sequence>
<organism evidence="1 2">
    <name type="scientific">Botryobasidium botryosum (strain FD-172 SS1)</name>
    <dbReference type="NCBI Taxonomy" id="930990"/>
    <lineage>
        <taxon>Eukaryota</taxon>
        <taxon>Fungi</taxon>
        <taxon>Dikarya</taxon>
        <taxon>Basidiomycota</taxon>
        <taxon>Agaricomycotina</taxon>
        <taxon>Agaricomycetes</taxon>
        <taxon>Cantharellales</taxon>
        <taxon>Botryobasidiaceae</taxon>
        <taxon>Botryobasidium</taxon>
    </lineage>
</organism>
<name>A0A067MQW4_BOTB1</name>
<evidence type="ECO:0000313" key="1">
    <source>
        <dbReference type="EMBL" id="KDQ17100.1"/>
    </source>
</evidence>
<accession>A0A067MQW4</accession>
<dbReference type="Proteomes" id="UP000027195">
    <property type="component" value="Unassembled WGS sequence"/>
</dbReference>
<dbReference type="EMBL" id="KL198025">
    <property type="protein sequence ID" value="KDQ17100.1"/>
    <property type="molecule type" value="Genomic_DNA"/>
</dbReference>
<dbReference type="InParanoid" id="A0A067MQW4"/>
<proteinExistence type="predicted"/>